<protein>
    <submittedName>
        <fullName evidence="3">Uncharacterized protein</fullName>
    </submittedName>
</protein>
<feature type="compositionally biased region" description="Gly residues" evidence="1">
    <location>
        <begin position="232"/>
        <end position="250"/>
    </location>
</feature>
<proteinExistence type="predicted"/>
<dbReference type="GO" id="GO:0051082">
    <property type="term" value="F:unfolded protein binding"/>
    <property type="evidence" value="ECO:0007669"/>
    <property type="project" value="TreeGrafter"/>
</dbReference>
<dbReference type="Proteomes" id="UP000310189">
    <property type="component" value="Unassembled WGS sequence"/>
</dbReference>
<dbReference type="PANTHER" id="PTHR28090:SF2">
    <property type="entry name" value="PROTEIN ROT1"/>
    <property type="match status" value="1"/>
</dbReference>
<sequence>MRLSTAAAAATATLIGAASAARSDIVGTWSSGSGRVQTGQGFCTPQDYSFNVPATTGISYSFTSDGYYEEASYKFNSNASQPQCIQAVLIWQHGTYELVDNDGMEGIHTTPIAEDGRIQVEDPCAASSNVLTTTNITREFQKYLPFNDPVKDKQALQLYDFDGSLLAPMYLISKQPNMLPTGSITNHFSKRGVPEEELQEEAADVANTKRDVNDDLEKILETRYLERRKGGGRGGSGRVGGAGAGAGAGHGESSASKNTLSIALSALVLVAASVAII</sequence>
<dbReference type="PANTHER" id="PTHR28090">
    <property type="entry name" value="PROTEIN ROT1"/>
    <property type="match status" value="1"/>
</dbReference>
<evidence type="ECO:0000313" key="4">
    <source>
        <dbReference type="Proteomes" id="UP000310189"/>
    </source>
</evidence>
<comment type="caution">
    <text evidence="3">The sequence shown here is derived from an EMBL/GenBank/DDBJ whole genome shotgun (WGS) entry which is preliminary data.</text>
</comment>
<dbReference type="OrthoDB" id="5327821at2759"/>
<evidence type="ECO:0000256" key="1">
    <source>
        <dbReference type="SAM" id="MobiDB-lite"/>
    </source>
</evidence>
<dbReference type="EMBL" id="SPNW01000015">
    <property type="protein sequence ID" value="TIA90958.1"/>
    <property type="molecule type" value="Genomic_DNA"/>
</dbReference>
<keyword evidence="2" id="KW-0732">Signal</keyword>
<evidence type="ECO:0000313" key="3">
    <source>
        <dbReference type="EMBL" id="TIA90958.1"/>
    </source>
</evidence>
<gene>
    <name evidence="3" type="ORF">E3P99_01313</name>
</gene>
<dbReference type="InterPro" id="IPR019623">
    <property type="entry name" value="Rot1"/>
</dbReference>
<accession>A0A4T0FR40</accession>
<organism evidence="3 4">
    <name type="scientific">Wallemia hederae</name>
    <dbReference type="NCBI Taxonomy" id="1540922"/>
    <lineage>
        <taxon>Eukaryota</taxon>
        <taxon>Fungi</taxon>
        <taxon>Dikarya</taxon>
        <taxon>Basidiomycota</taxon>
        <taxon>Wallemiomycotina</taxon>
        <taxon>Wallemiomycetes</taxon>
        <taxon>Wallemiales</taxon>
        <taxon>Wallemiaceae</taxon>
        <taxon>Wallemia</taxon>
    </lineage>
</organism>
<dbReference type="GO" id="GO:0006458">
    <property type="term" value="P:'de novo' protein folding"/>
    <property type="evidence" value="ECO:0007669"/>
    <property type="project" value="InterPro"/>
</dbReference>
<evidence type="ECO:0000256" key="2">
    <source>
        <dbReference type="SAM" id="SignalP"/>
    </source>
</evidence>
<dbReference type="Pfam" id="PF10681">
    <property type="entry name" value="Rot1"/>
    <property type="match status" value="1"/>
</dbReference>
<feature type="region of interest" description="Disordered" evidence="1">
    <location>
        <begin position="227"/>
        <end position="252"/>
    </location>
</feature>
<keyword evidence="4" id="KW-1185">Reference proteome</keyword>
<feature type="signal peptide" evidence="2">
    <location>
        <begin position="1"/>
        <end position="20"/>
    </location>
</feature>
<feature type="chain" id="PRO_5020309141" evidence="2">
    <location>
        <begin position="21"/>
        <end position="277"/>
    </location>
</feature>
<reference evidence="3 4" key="1">
    <citation type="submission" date="2019-03" db="EMBL/GenBank/DDBJ databases">
        <title>Sequencing 23 genomes of Wallemia ichthyophaga.</title>
        <authorList>
            <person name="Gostincar C."/>
        </authorList>
    </citation>
    <scope>NUCLEOTIDE SEQUENCE [LARGE SCALE GENOMIC DNA]</scope>
    <source>
        <strain evidence="3 4">EXF-5753</strain>
    </source>
</reference>
<dbReference type="AlphaFoldDB" id="A0A4T0FR40"/>
<dbReference type="GO" id="GO:0005789">
    <property type="term" value="C:endoplasmic reticulum membrane"/>
    <property type="evidence" value="ECO:0007669"/>
    <property type="project" value="TreeGrafter"/>
</dbReference>
<name>A0A4T0FR40_9BASI</name>